<evidence type="ECO:0000313" key="3">
    <source>
        <dbReference type="EMBL" id="MEP0820486.1"/>
    </source>
</evidence>
<accession>A0ABV0JFD0</accession>
<feature type="domain" description="Actin homologue MreB-like C-terminal" evidence="2">
    <location>
        <begin position="175"/>
        <end position="296"/>
    </location>
</feature>
<evidence type="ECO:0000259" key="1">
    <source>
        <dbReference type="Pfam" id="PF17989"/>
    </source>
</evidence>
<dbReference type="EMBL" id="JAMPKM010000031">
    <property type="protein sequence ID" value="MEP0820486.1"/>
    <property type="molecule type" value="Genomic_DNA"/>
</dbReference>
<dbReference type="SUPFAM" id="SSF53067">
    <property type="entry name" value="Actin-like ATPase domain"/>
    <property type="match status" value="2"/>
</dbReference>
<dbReference type="InterPro" id="IPR043129">
    <property type="entry name" value="ATPase_NBD"/>
</dbReference>
<dbReference type="InterPro" id="IPR040607">
    <property type="entry name" value="ALP_N"/>
</dbReference>
<organism evidence="3 4">
    <name type="scientific">Trichocoleus desertorum GB2-A4</name>
    <dbReference type="NCBI Taxonomy" id="2933944"/>
    <lineage>
        <taxon>Bacteria</taxon>
        <taxon>Bacillati</taxon>
        <taxon>Cyanobacteriota</taxon>
        <taxon>Cyanophyceae</taxon>
        <taxon>Leptolyngbyales</taxon>
        <taxon>Trichocoleusaceae</taxon>
        <taxon>Trichocoleus</taxon>
    </lineage>
</organism>
<dbReference type="RefSeq" id="WP_190441490.1">
    <property type="nucleotide sequence ID" value="NZ_JAMPKM010000031.1"/>
</dbReference>
<sequence length="332" mass="36105">MTKAIDIGYRHVKACDHTGNPLILDSLIADIVGSTAPTPNRNSALIEYLESNNQVNSAFVGKRWLVGSSARNMANYKQAAISDKVDIALKLALPCFAPTADGKQIRVPVLYTSLPDPERNADEMVAALQGRHLFKRNGREIDLLIEAVDVQPEGIGSYWLCLHHGLIASGSATGIVDIGGKTACLTLVDEDGEVIPDSRLVFATGGSYALASMIASDPRLTTAIRDVARIDVLLDAIASGSHYYSQTGVSFGDYFQDYLQQWFQGIVGELTTRWQRYFHRIGKVLVTGGSAPLIKDLVVSNPYFQIVPHSQMANCAGLLYCPNRRLPSLKIA</sequence>
<gene>
    <name evidence="3" type="ORF">NC998_25660</name>
</gene>
<keyword evidence="4" id="KW-1185">Reference proteome</keyword>
<dbReference type="InterPro" id="IPR049067">
    <property type="entry name" value="MreB-like_C"/>
</dbReference>
<reference evidence="3 4" key="1">
    <citation type="submission" date="2022-04" db="EMBL/GenBank/DDBJ databases">
        <title>Positive selection, recombination, and allopatry shape intraspecific diversity of widespread and dominant cyanobacteria.</title>
        <authorList>
            <person name="Wei J."/>
            <person name="Shu W."/>
            <person name="Hu C."/>
        </authorList>
    </citation>
    <scope>NUCLEOTIDE SEQUENCE [LARGE SCALE GENOMIC DNA]</scope>
    <source>
        <strain evidence="3 4">GB2-A4</strain>
    </source>
</reference>
<feature type="domain" description="Actin-like protein N-terminal" evidence="1">
    <location>
        <begin position="4"/>
        <end position="156"/>
    </location>
</feature>
<name>A0ABV0JFD0_9CYAN</name>
<dbReference type="Pfam" id="PF21522">
    <property type="entry name" value="MreB-like_C"/>
    <property type="match status" value="1"/>
</dbReference>
<dbReference type="Pfam" id="PF17989">
    <property type="entry name" value="ALP_N"/>
    <property type="match status" value="1"/>
</dbReference>
<proteinExistence type="predicted"/>
<evidence type="ECO:0000259" key="2">
    <source>
        <dbReference type="Pfam" id="PF21522"/>
    </source>
</evidence>
<comment type="caution">
    <text evidence="3">The sequence shown here is derived from an EMBL/GenBank/DDBJ whole genome shotgun (WGS) entry which is preliminary data.</text>
</comment>
<dbReference type="CDD" id="cd10227">
    <property type="entry name" value="ASKHA_NBD_ParM-like"/>
    <property type="match status" value="1"/>
</dbReference>
<dbReference type="Gene3D" id="3.30.420.40">
    <property type="match status" value="2"/>
</dbReference>
<protein>
    <submittedName>
        <fullName evidence="3">ParM/StbA family protein</fullName>
    </submittedName>
</protein>
<evidence type="ECO:0000313" key="4">
    <source>
        <dbReference type="Proteomes" id="UP001464891"/>
    </source>
</evidence>
<dbReference type="Proteomes" id="UP001464891">
    <property type="component" value="Unassembled WGS sequence"/>
</dbReference>